<evidence type="ECO:0000256" key="2">
    <source>
        <dbReference type="HAMAP-Rule" id="MF_02213"/>
    </source>
</evidence>
<comment type="caution">
    <text evidence="4">The sequence shown here is derived from an EMBL/GenBank/DDBJ whole genome shotgun (WGS) entry which is preliminary data.</text>
</comment>
<keyword evidence="5" id="KW-1185">Reference proteome</keyword>
<dbReference type="PROSITE" id="PS51274">
    <property type="entry name" value="GATASE_COBBQ"/>
    <property type="match status" value="1"/>
</dbReference>
<dbReference type="GO" id="GO:0008360">
    <property type="term" value="P:regulation of cell shape"/>
    <property type="evidence" value="ECO:0007669"/>
    <property type="project" value="UniProtKB-KW"/>
</dbReference>
<evidence type="ECO:0000259" key="3">
    <source>
        <dbReference type="Pfam" id="PF07685"/>
    </source>
</evidence>
<dbReference type="PANTHER" id="PTHR21343">
    <property type="entry name" value="DETHIOBIOTIN SYNTHETASE"/>
    <property type="match status" value="1"/>
</dbReference>
<keyword evidence="2" id="KW-0378">Hydrolase</keyword>
<dbReference type="PANTHER" id="PTHR21343:SF9">
    <property type="entry name" value="LIPID II ISOGLUTAMINYL SYNTHASE (GLUTAMINE-HYDROLYZING) SUBUNIT GATD"/>
    <property type="match status" value="1"/>
</dbReference>
<dbReference type="GO" id="GO:0140282">
    <property type="term" value="F:carbon-nitrogen ligase activity on lipid II"/>
    <property type="evidence" value="ECO:0007669"/>
    <property type="project" value="UniProtKB-UniRule"/>
</dbReference>
<dbReference type="UniPathway" id="UPA00219"/>
<dbReference type="InterPro" id="IPR029062">
    <property type="entry name" value="Class_I_gatase-like"/>
</dbReference>
<keyword evidence="2" id="KW-0961">Cell wall biogenesis/degradation</keyword>
<dbReference type="OrthoDB" id="9782045at2"/>
<dbReference type="GO" id="GO:0009236">
    <property type="term" value="P:cobalamin biosynthetic process"/>
    <property type="evidence" value="ECO:0007669"/>
    <property type="project" value="InterPro"/>
</dbReference>
<keyword evidence="2" id="KW-0436">Ligase</keyword>
<evidence type="ECO:0000313" key="4">
    <source>
        <dbReference type="EMBL" id="PWI59030.1"/>
    </source>
</evidence>
<organism evidence="4 5">
    <name type="scientific">Sulfoacidibacillus thermotolerans</name>
    <name type="common">Acidibacillus sulfuroxidans</name>
    <dbReference type="NCBI Taxonomy" id="1765684"/>
    <lineage>
        <taxon>Bacteria</taxon>
        <taxon>Bacillati</taxon>
        <taxon>Bacillota</taxon>
        <taxon>Bacilli</taxon>
        <taxon>Bacillales</taxon>
        <taxon>Alicyclobacillaceae</taxon>
        <taxon>Sulfoacidibacillus</taxon>
    </lineage>
</organism>
<feature type="active site" description="Nucleophile" evidence="2">
    <location>
        <position position="93"/>
    </location>
</feature>
<proteinExistence type="inferred from homology"/>
<comment type="subunit">
    <text evidence="2">Forms a heterodimer with MurT.</text>
</comment>
<comment type="similarity">
    <text evidence="2">Belongs to the CobB/CobQ family. GatD subfamily.</text>
</comment>
<name>A0A2U3DCL8_SULT2</name>
<dbReference type="InterPro" id="IPR011698">
    <property type="entry name" value="GATase_3"/>
</dbReference>
<keyword evidence="1 2" id="KW-0315">Glutamine amidotransferase</keyword>
<dbReference type="CDD" id="cd01750">
    <property type="entry name" value="GATase1_CobQ"/>
    <property type="match status" value="1"/>
</dbReference>
<dbReference type="Pfam" id="PF07685">
    <property type="entry name" value="GATase_3"/>
    <property type="match status" value="1"/>
</dbReference>
<comment type="catalytic activity">
    <reaction evidence="2">
        <text>beta-D-GlcNAc-(1-&gt;4)-Mur2Ac(oyl-L-Ala-gamma-D-Glu-L-Lys-D-Ala-D-Ala)-di-trans,octa-cis-undecaprenyl diphosphate + L-glutamine + ATP + H2O = beta-D-GlcNAc-(1-&gt;4)-Mur2Ac(oyl-L-Ala-D-isoglutaminyl-L-Lys-D-Ala-D-Ala)-di-trans,octa-cis-undecaprenyl diphosphate + L-glutamate + ADP + phosphate + H(+)</text>
        <dbReference type="Rhea" id="RHEA:57928"/>
        <dbReference type="ChEBI" id="CHEBI:15377"/>
        <dbReference type="ChEBI" id="CHEBI:15378"/>
        <dbReference type="ChEBI" id="CHEBI:29985"/>
        <dbReference type="ChEBI" id="CHEBI:30616"/>
        <dbReference type="ChEBI" id="CHEBI:43474"/>
        <dbReference type="ChEBI" id="CHEBI:58359"/>
        <dbReference type="ChEBI" id="CHEBI:60033"/>
        <dbReference type="ChEBI" id="CHEBI:62233"/>
        <dbReference type="ChEBI" id="CHEBI:456216"/>
        <dbReference type="EC" id="6.3.5.13"/>
    </reaction>
</comment>
<comment type="catalytic activity">
    <reaction evidence="2">
        <text>L-glutamine + H2O = L-glutamate + NH4(+)</text>
        <dbReference type="Rhea" id="RHEA:15889"/>
        <dbReference type="ChEBI" id="CHEBI:15377"/>
        <dbReference type="ChEBI" id="CHEBI:28938"/>
        <dbReference type="ChEBI" id="CHEBI:29985"/>
        <dbReference type="ChEBI" id="CHEBI:58359"/>
        <dbReference type="EC" id="3.5.1.2"/>
    </reaction>
</comment>
<keyword evidence="2" id="KW-0133">Cell shape</keyword>
<dbReference type="EMBL" id="MPDK01000002">
    <property type="protein sequence ID" value="PWI59030.1"/>
    <property type="molecule type" value="Genomic_DNA"/>
</dbReference>
<protein>
    <recommendedName>
        <fullName evidence="2">Lipid II isoglutaminyl synthase (glutamine-hydrolyzing) subunit GatD</fullName>
        <ecNumber evidence="2">6.3.5.13</ecNumber>
    </recommendedName>
    <alternativeName>
        <fullName evidence="2">Lipid II isoglutaminyl synthase glutaminase subunit</fullName>
        <ecNumber evidence="2">3.5.1.2</ecNumber>
    </alternativeName>
</protein>
<dbReference type="HAMAP" id="MF_02213">
    <property type="entry name" value="Lipid_II_synth_GatD"/>
    <property type="match status" value="1"/>
</dbReference>
<dbReference type="InterPro" id="IPR033949">
    <property type="entry name" value="CobQ_GATase1"/>
</dbReference>
<dbReference type="EC" id="3.5.1.2" evidence="2"/>
<dbReference type="SUPFAM" id="SSF52317">
    <property type="entry name" value="Class I glutamine amidotransferase-like"/>
    <property type="match status" value="1"/>
</dbReference>
<dbReference type="InterPro" id="IPR043702">
    <property type="entry name" value="Lipid_II_synth_GatD"/>
</dbReference>
<dbReference type="EC" id="6.3.5.13" evidence="2"/>
<dbReference type="GO" id="GO:0009252">
    <property type="term" value="P:peptidoglycan biosynthetic process"/>
    <property type="evidence" value="ECO:0007669"/>
    <property type="project" value="UniProtKB-UniRule"/>
</dbReference>
<evidence type="ECO:0000256" key="1">
    <source>
        <dbReference type="ARBA" id="ARBA00022962"/>
    </source>
</evidence>
<reference evidence="4 5" key="1">
    <citation type="submission" date="2016-11" db="EMBL/GenBank/DDBJ databases">
        <title>Comparative genomics of Acidibacillus ferroxidans species.</title>
        <authorList>
            <person name="Oliveira G."/>
            <person name="Nunes G."/>
            <person name="Oliveira R."/>
            <person name="Araujo F."/>
            <person name="Salim A."/>
            <person name="Scholte L."/>
            <person name="Morais D."/>
            <person name="Nancucheo I."/>
            <person name="Johnson D.B."/>
            <person name="Grail B."/>
            <person name="Bittencourt J."/>
            <person name="Valadares R."/>
        </authorList>
    </citation>
    <scope>NUCLEOTIDE SEQUENCE [LARGE SCALE GENOMIC DNA]</scope>
    <source>
        <strain evidence="4 5">Y002</strain>
    </source>
</reference>
<keyword evidence="2" id="KW-0573">Peptidoglycan synthesis</keyword>
<feature type="domain" description="CobB/CobQ-like glutamine amidotransferase" evidence="3">
    <location>
        <begin position="6"/>
        <end position="201"/>
    </location>
</feature>
<dbReference type="AlphaFoldDB" id="A0A2U3DCL8"/>
<comment type="pathway">
    <text evidence="2">Cell wall biogenesis; peptidoglycan biosynthesis.</text>
</comment>
<dbReference type="GO" id="GO:0071555">
    <property type="term" value="P:cell wall organization"/>
    <property type="evidence" value="ECO:0007669"/>
    <property type="project" value="UniProtKB-KW"/>
</dbReference>
<comment type="function">
    <text evidence="2">The lipid II isoglutaminyl synthase complex catalyzes the formation of alpha-D-isoglutamine in the cell wall lipid II stem peptide. The GatD subunit catalyzes the hydrolysis of glutamine to glutamate and ammonia. The resulting ammonia molecule is channeled to the active site of MurT.</text>
</comment>
<dbReference type="Gene3D" id="3.40.50.880">
    <property type="match status" value="1"/>
</dbReference>
<accession>A0A2U3DCL8</accession>
<feature type="active site" evidence="2">
    <location>
        <position position="194"/>
    </location>
</feature>
<evidence type="ECO:0000313" key="5">
    <source>
        <dbReference type="Proteomes" id="UP000245380"/>
    </source>
</evidence>
<dbReference type="Proteomes" id="UP000245380">
    <property type="component" value="Unassembled WGS sequence"/>
</dbReference>
<gene>
    <name evidence="2" type="primary">gatD</name>
    <name evidence="4" type="ORF">BM613_02390</name>
</gene>
<sequence length="255" mass="28553">MKIRLGHLFPELLNLYADQGNIAVLKRRAALRNILLEVTPIKLGNELKVEDFDLLLLGGGSDREQAIVGKELAPYREDLQAAIEANMPILAICGGYQLLGKFYELANGERIPGLRLVDMETKPGHGRLIGNIAIEWMAQNESSKELTIVGFENHGGRTYHDYPALGKVLKGHGNNGRDHLEGLQYKSLIGTYIHGPLLPKNPHLADAILRYALNYRGHFSLLEALDDQLEWDAHHAVLQELLGNKKYARVRQRLC</sequence>
<feature type="binding site" evidence="2">
    <location>
        <position position="127"/>
    </location>
    <ligand>
        <name>substrate</name>
    </ligand>
</feature>
<dbReference type="GO" id="GO:0004359">
    <property type="term" value="F:glutaminase activity"/>
    <property type="evidence" value="ECO:0007669"/>
    <property type="project" value="UniProtKB-UniRule"/>
</dbReference>